<evidence type="ECO:0000313" key="13">
    <source>
        <dbReference type="Proteomes" id="UP000199759"/>
    </source>
</evidence>
<evidence type="ECO:0000256" key="4">
    <source>
        <dbReference type="ARBA" id="ARBA00022475"/>
    </source>
</evidence>
<evidence type="ECO:0000256" key="10">
    <source>
        <dbReference type="SAM" id="Phobius"/>
    </source>
</evidence>
<evidence type="ECO:0000256" key="5">
    <source>
        <dbReference type="ARBA" id="ARBA00022519"/>
    </source>
</evidence>
<dbReference type="EMBL" id="FNHG01000001">
    <property type="protein sequence ID" value="SDL67820.1"/>
    <property type="molecule type" value="Genomic_DNA"/>
</dbReference>
<dbReference type="PANTHER" id="PTHR38831">
    <property type="entry name" value="TYPE II SECRETION SYSTEM PROTEIN K"/>
    <property type="match status" value="1"/>
</dbReference>
<evidence type="ECO:0000256" key="9">
    <source>
        <dbReference type="ARBA" id="ARBA00023136"/>
    </source>
</evidence>
<dbReference type="AlphaFoldDB" id="A0A1G9M0P1"/>
<evidence type="ECO:0000259" key="11">
    <source>
        <dbReference type="Pfam" id="PF21687"/>
    </source>
</evidence>
<dbReference type="SUPFAM" id="SSF158544">
    <property type="entry name" value="GspK insert domain-like"/>
    <property type="match status" value="1"/>
</dbReference>
<dbReference type="PANTHER" id="PTHR38831:SF1">
    <property type="entry name" value="TYPE II SECRETION SYSTEM PROTEIN K-RELATED"/>
    <property type="match status" value="1"/>
</dbReference>
<accession>A0A1G9M0P1</accession>
<evidence type="ECO:0000256" key="7">
    <source>
        <dbReference type="ARBA" id="ARBA00022927"/>
    </source>
</evidence>
<sequence>MSIARRHTSQTGSAIIFVLWMSVLLAVILAGVMAMTQTELRLGNGRRSLLSEREAMLSALDLVAYDTALVGRSYIASLPRSVTVDGQRVRVGLAPSQSRLDINMANDEAWIALFTRLGESETAARRLADQILDWRDNDEMARQYGAERADYPAGSLKAPQNRPFITVAELVQVLDMTPQRLACAAPYITVFGGTPAGEVDLAGSDVAGSMDGVRVAFQAELVQPDGGAGRLAALALFGANRARPFDWVAFPVREFDPGGCGAAVPAGGEPA</sequence>
<protein>
    <submittedName>
        <fullName evidence="12">General secretion pathway protein K</fullName>
    </submittedName>
</protein>
<dbReference type="Proteomes" id="UP000199759">
    <property type="component" value="Unassembled WGS sequence"/>
</dbReference>
<dbReference type="InterPro" id="IPR049031">
    <property type="entry name" value="T2SSK_SAM-like_1st"/>
</dbReference>
<keyword evidence="4" id="KW-1003">Cell membrane</keyword>
<dbReference type="Gene3D" id="1.10.40.60">
    <property type="entry name" value="EpsJ-like"/>
    <property type="match status" value="1"/>
</dbReference>
<keyword evidence="9 10" id="KW-0472">Membrane</keyword>
<reference evidence="12 13" key="1">
    <citation type="submission" date="2016-10" db="EMBL/GenBank/DDBJ databases">
        <authorList>
            <person name="de Groot N.N."/>
        </authorList>
    </citation>
    <scope>NUCLEOTIDE SEQUENCE [LARGE SCALE GENOMIC DNA]</scope>
    <source>
        <strain evidence="12 13">DSM 16077</strain>
    </source>
</reference>
<name>A0A1G9M0P1_9PROT</name>
<evidence type="ECO:0000256" key="3">
    <source>
        <dbReference type="ARBA" id="ARBA00022448"/>
    </source>
</evidence>
<keyword evidence="3" id="KW-0813">Transport</keyword>
<keyword evidence="7" id="KW-0653">Protein transport</keyword>
<evidence type="ECO:0000256" key="8">
    <source>
        <dbReference type="ARBA" id="ARBA00022989"/>
    </source>
</evidence>
<comment type="similarity">
    <text evidence="2">Belongs to the GSP K family.</text>
</comment>
<evidence type="ECO:0000313" key="12">
    <source>
        <dbReference type="EMBL" id="SDL67820.1"/>
    </source>
</evidence>
<organism evidence="12 13">
    <name type="scientific">Maricaulis salignorans</name>
    <dbReference type="NCBI Taxonomy" id="144026"/>
    <lineage>
        <taxon>Bacteria</taxon>
        <taxon>Pseudomonadati</taxon>
        <taxon>Pseudomonadota</taxon>
        <taxon>Alphaproteobacteria</taxon>
        <taxon>Maricaulales</taxon>
        <taxon>Maricaulaceae</taxon>
        <taxon>Maricaulis</taxon>
    </lineage>
</organism>
<dbReference type="Pfam" id="PF21687">
    <property type="entry name" value="T2SSK_1st"/>
    <property type="match status" value="1"/>
</dbReference>
<keyword evidence="6 10" id="KW-0812">Transmembrane</keyword>
<keyword evidence="8 10" id="KW-1133">Transmembrane helix</keyword>
<gene>
    <name evidence="12" type="ORF">SAMN04488568_101282</name>
</gene>
<dbReference type="InterPro" id="IPR038072">
    <property type="entry name" value="GspK_central_sf"/>
</dbReference>
<keyword evidence="13" id="KW-1185">Reference proteome</keyword>
<keyword evidence="5" id="KW-0997">Cell inner membrane</keyword>
<dbReference type="STRING" id="144026.SAMN04488568_101282"/>
<evidence type="ECO:0000256" key="2">
    <source>
        <dbReference type="ARBA" id="ARBA00007246"/>
    </source>
</evidence>
<comment type="subcellular location">
    <subcellularLocation>
        <location evidence="1">Cell inner membrane</location>
    </subcellularLocation>
</comment>
<dbReference type="GO" id="GO:0005886">
    <property type="term" value="C:plasma membrane"/>
    <property type="evidence" value="ECO:0007669"/>
    <property type="project" value="UniProtKB-SubCell"/>
</dbReference>
<dbReference type="InterPro" id="IPR005628">
    <property type="entry name" value="GspK"/>
</dbReference>
<evidence type="ECO:0000256" key="1">
    <source>
        <dbReference type="ARBA" id="ARBA00004533"/>
    </source>
</evidence>
<feature type="domain" description="T2SS protein K first SAM-like" evidence="11">
    <location>
        <begin position="103"/>
        <end position="191"/>
    </location>
</feature>
<evidence type="ECO:0000256" key="6">
    <source>
        <dbReference type="ARBA" id="ARBA00022692"/>
    </source>
</evidence>
<dbReference type="GO" id="GO:0009306">
    <property type="term" value="P:protein secretion"/>
    <property type="evidence" value="ECO:0007669"/>
    <property type="project" value="InterPro"/>
</dbReference>
<proteinExistence type="inferred from homology"/>
<dbReference type="OrthoDB" id="9788973at2"/>
<feature type="transmembrane region" description="Helical" evidence="10">
    <location>
        <begin position="12"/>
        <end position="35"/>
    </location>
</feature>